<sequence length="305" mass="32877">MRPLTLTLLPIIGHLATMASATPYQARIHETGSYFPAPADNGPWLMSYYVYPSSSSSHADLVSIQTANTNTDTVQVLASRYPYSSLSSQRTNTVFAADSNKGVWTLADYDGDNVLDLIYVQNRETASGKVEVSVASGASVFQSLVLDRAVTAFDVAVNGHWQVLDVDGDGSLDLVYIQNSGTASNMVEVHIASAPFSTITQKTSTPFPIAADGTWQMANYDNDGIADLVYIQNINTASGYVEISIASGASEYQSIVQNVASAYSTENNGVWQMIDWDNDGVLDLVYIKTVETSGSVEVHIGWGRD</sequence>
<protein>
    <recommendedName>
        <fullName evidence="4">FG-GAP repeat protein</fullName>
    </recommendedName>
</protein>
<keyword evidence="3" id="KW-1185">Reference proteome</keyword>
<accession>A0ABR4FIQ1</accession>
<dbReference type="SUPFAM" id="SSF69318">
    <property type="entry name" value="Integrin alpha N-terminal domain"/>
    <property type="match status" value="1"/>
</dbReference>
<gene>
    <name evidence="2" type="ORF">BJX66DRAFT_319105</name>
</gene>
<evidence type="ECO:0008006" key="4">
    <source>
        <dbReference type="Google" id="ProtNLM"/>
    </source>
</evidence>
<name>A0ABR4FIQ1_9EURO</name>
<dbReference type="Gene3D" id="2.130.10.130">
    <property type="entry name" value="Integrin alpha, N-terminal"/>
    <property type="match status" value="1"/>
</dbReference>
<organism evidence="2 3">
    <name type="scientific">Aspergillus keveii</name>
    <dbReference type="NCBI Taxonomy" id="714993"/>
    <lineage>
        <taxon>Eukaryota</taxon>
        <taxon>Fungi</taxon>
        <taxon>Dikarya</taxon>
        <taxon>Ascomycota</taxon>
        <taxon>Pezizomycotina</taxon>
        <taxon>Eurotiomycetes</taxon>
        <taxon>Eurotiomycetidae</taxon>
        <taxon>Eurotiales</taxon>
        <taxon>Aspergillaceae</taxon>
        <taxon>Aspergillus</taxon>
        <taxon>Aspergillus subgen. Nidulantes</taxon>
    </lineage>
</organism>
<dbReference type="Proteomes" id="UP001610563">
    <property type="component" value="Unassembled WGS sequence"/>
</dbReference>
<reference evidence="2 3" key="1">
    <citation type="submission" date="2024-07" db="EMBL/GenBank/DDBJ databases">
        <title>Section-level genome sequencing and comparative genomics of Aspergillus sections Usti and Cavernicolus.</title>
        <authorList>
            <consortium name="Lawrence Berkeley National Laboratory"/>
            <person name="Nybo J.L."/>
            <person name="Vesth T.C."/>
            <person name="Theobald S."/>
            <person name="Frisvad J.C."/>
            <person name="Larsen T.O."/>
            <person name="Kjaerboelling I."/>
            <person name="Rothschild-Mancinelli K."/>
            <person name="Lyhne E.K."/>
            <person name="Kogle M.E."/>
            <person name="Barry K."/>
            <person name="Clum A."/>
            <person name="Na H."/>
            <person name="Ledsgaard L."/>
            <person name="Lin J."/>
            <person name="Lipzen A."/>
            <person name="Kuo A."/>
            <person name="Riley R."/>
            <person name="Mondo S."/>
            <person name="Labutti K."/>
            <person name="Haridas S."/>
            <person name="Pangalinan J."/>
            <person name="Salamov A.A."/>
            <person name="Simmons B.A."/>
            <person name="Magnuson J.K."/>
            <person name="Chen J."/>
            <person name="Drula E."/>
            <person name="Henrissat B."/>
            <person name="Wiebenga A."/>
            <person name="Lubbers R.J."/>
            <person name="Gomes A.C."/>
            <person name="Makela M.R."/>
            <person name="Stajich J."/>
            <person name="Grigoriev I.V."/>
            <person name="Mortensen U.H."/>
            <person name="De Vries R.P."/>
            <person name="Baker S.E."/>
            <person name="Andersen M.R."/>
        </authorList>
    </citation>
    <scope>NUCLEOTIDE SEQUENCE [LARGE SCALE GENOMIC DNA]</scope>
    <source>
        <strain evidence="2 3">CBS 209.92</strain>
    </source>
</reference>
<comment type="caution">
    <text evidence="2">The sequence shown here is derived from an EMBL/GenBank/DDBJ whole genome shotgun (WGS) entry which is preliminary data.</text>
</comment>
<proteinExistence type="predicted"/>
<keyword evidence="1" id="KW-0732">Signal</keyword>
<evidence type="ECO:0000256" key="1">
    <source>
        <dbReference type="SAM" id="SignalP"/>
    </source>
</evidence>
<evidence type="ECO:0000313" key="2">
    <source>
        <dbReference type="EMBL" id="KAL2783126.1"/>
    </source>
</evidence>
<dbReference type="InterPro" id="IPR028994">
    <property type="entry name" value="Integrin_alpha_N"/>
</dbReference>
<feature type="chain" id="PRO_5045084447" description="FG-GAP repeat protein" evidence="1">
    <location>
        <begin position="22"/>
        <end position="305"/>
    </location>
</feature>
<evidence type="ECO:0000313" key="3">
    <source>
        <dbReference type="Proteomes" id="UP001610563"/>
    </source>
</evidence>
<feature type="signal peptide" evidence="1">
    <location>
        <begin position="1"/>
        <end position="21"/>
    </location>
</feature>
<dbReference type="EMBL" id="JBFTWV010000266">
    <property type="protein sequence ID" value="KAL2783126.1"/>
    <property type="molecule type" value="Genomic_DNA"/>
</dbReference>